<dbReference type="AlphaFoldDB" id="A0A9C7USC7"/>
<sequence length="199" mass="22638">MADTYSCFYSTTSMILWGIRAFLYLVILTFSLAIVGMIGRKENNVWNTTLPWNHTFVDFCAYEASSMKLGELSVGNHHTCPYVVALSTVSSVFHLTLFGLTILESWQVFLSKYWPAEFLLNLFFFWWWLIGAVVVTSQRPSSEVLSMLSLTKFIQGIEGLAWCNFSLCFLACVATVITGYFSLLKHESSKNMSEKQEPI</sequence>
<feature type="transmembrane region" description="Helical" evidence="1">
    <location>
        <begin position="118"/>
        <end position="139"/>
    </location>
</feature>
<keyword evidence="1" id="KW-0812">Transmembrane</keyword>
<reference evidence="2" key="1">
    <citation type="journal article" date="2022" name="Proc. Natl. Acad. Sci. U.S.A.">
        <title>Life cycle and functional genomics of the unicellular red alga Galdieria for elucidating algal and plant evolution and industrial use.</title>
        <authorList>
            <person name="Hirooka S."/>
            <person name="Itabashi T."/>
            <person name="Ichinose T.M."/>
            <person name="Onuma R."/>
            <person name="Fujiwara T."/>
            <person name="Yamashita S."/>
            <person name="Jong L.W."/>
            <person name="Tomita R."/>
            <person name="Iwane A.H."/>
            <person name="Miyagishima S.Y."/>
        </authorList>
    </citation>
    <scope>NUCLEOTIDE SEQUENCE</scope>
    <source>
        <strain evidence="2">NBRC 102759</strain>
    </source>
</reference>
<reference evidence="2" key="2">
    <citation type="submission" date="2022-01" db="EMBL/GenBank/DDBJ databases">
        <authorList>
            <person name="Hirooka S."/>
            <person name="Miyagishima S.Y."/>
        </authorList>
    </citation>
    <scope>NUCLEOTIDE SEQUENCE</scope>
    <source>
        <strain evidence="2">NBRC 102759</strain>
    </source>
</reference>
<keyword evidence="1" id="KW-1133">Transmembrane helix</keyword>
<dbReference type="EMBL" id="BQMJ01000050">
    <property type="protein sequence ID" value="GJQ14019.1"/>
    <property type="molecule type" value="Genomic_DNA"/>
</dbReference>
<feature type="transmembrane region" description="Helical" evidence="1">
    <location>
        <begin position="82"/>
        <end position="106"/>
    </location>
</feature>
<keyword evidence="3" id="KW-1185">Reference proteome</keyword>
<dbReference type="Proteomes" id="UP001061958">
    <property type="component" value="Unassembled WGS sequence"/>
</dbReference>
<evidence type="ECO:0000256" key="1">
    <source>
        <dbReference type="SAM" id="Phobius"/>
    </source>
</evidence>
<evidence type="ECO:0000313" key="2">
    <source>
        <dbReference type="EMBL" id="GJQ14019.1"/>
    </source>
</evidence>
<protein>
    <submittedName>
        <fullName evidence="2">Uncharacterized protein</fullName>
    </submittedName>
</protein>
<gene>
    <name evidence="2" type="ORF">GpartN1_g5810.t1</name>
</gene>
<feature type="transmembrane region" description="Helical" evidence="1">
    <location>
        <begin position="21"/>
        <end position="39"/>
    </location>
</feature>
<evidence type="ECO:0000313" key="3">
    <source>
        <dbReference type="Proteomes" id="UP001061958"/>
    </source>
</evidence>
<proteinExistence type="predicted"/>
<feature type="transmembrane region" description="Helical" evidence="1">
    <location>
        <begin position="159"/>
        <end position="183"/>
    </location>
</feature>
<comment type="caution">
    <text evidence="2">The sequence shown here is derived from an EMBL/GenBank/DDBJ whole genome shotgun (WGS) entry which is preliminary data.</text>
</comment>
<name>A0A9C7USC7_9RHOD</name>
<organism evidence="2 3">
    <name type="scientific">Galdieria partita</name>
    <dbReference type="NCBI Taxonomy" id="83374"/>
    <lineage>
        <taxon>Eukaryota</taxon>
        <taxon>Rhodophyta</taxon>
        <taxon>Bangiophyceae</taxon>
        <taxon>Galdieriales</taxon>
        <taxon>Galdieriaceae</taxon>
        <taxon>Galdieria</taxon>
    </lineage>
</organism>
<keyword evidence="1" id="KW-0472">Membrane</keyword>
<accession>A0A9C7USC7</accession>